<dbReference type="InterPro" id="IPR036291">
    <property type="entry name" value="NAD(P)-bd_dom_sf"/>
</dbReference>
<feature type="domain" description="Gfo/Idh/MocA-like oxidoreductase N-terminal" evidence="3">
    <location>
        <begin position="7"/>
        <end position="122"/>
    </location>
</feature>
<dbReference type="RefSeq" id="WP_190914158.1">
    <property type="nucleotide sequence ID" value="NZ_JACXIZ010000007.1"/>
</dbReference>
<dbReference type="AlphaFoldDB" id="A0A927BR36"/>
<dbReference type="EMBL" id="JACXIZ010000007">
    <property type="protein sequence ID" value="MBD2843938.1"/>
    <property type="molecule type" value="Genomic_DNA"/>
</dbReference>
<evidence type="ECO:0000256" key="1">
    <source>
        <dbReference type="ARBA" id="ARBA00010928"/>
    </source>
</evidence>
<dbReference type="PANTHER" id="PTHR43708">
    <property type="entry name" value="CONSERVED EXPRESSED OXIDOREDUCTASE (EUROFUNG)"/>
    <property type="match status" value="1"/>
</dbReference>
<dbReference type="InterPro" id="IPR051317">
    <property type="entry name" value="Gfo/Idh/MocA_oxidoreduct"/>
</dbReference>
<evidence type="ECO:0000313" key="5">
    <source>
        <dbReference type="Proteomes" id="UP000621560"/>
    </source>
</evidence>
<evidence type="ECO:0000259" key="3">
    <source>
        <dbReference type="Pfam" id="PF01408"/>
    </source>
</evidence>
<evidence type="ECO:0000313" key="4">
    <source>
        <dbReference type="EMBL" id="MBD2843938.1"/>
    </source>
</evidence>
<dbReference type="InterPro" id="IPR000683">
    <property type="entry name" value="Gfo/Idh/MocA-like_OxRdtase_N"/>
</dbReference>
<dbReference type="Proteomes" id="UP000621560">
    <property type="component" value="Unassembled WGS sequence"/>
</dbReference>
<dbReference type="SUPFAM" id="SSF51735">
    <property type="entry name" value="NAD(P)-binding Rossmann-fold domains"/>
    <property type="match status" value="1"/>
</dbReference>
<name>A0A927BR36_9BACL</name>
<keyword evidence="5" id="KW-1185">Reference proteome</keyword>
<dbReference type="PANTHER" id="PTHR43708:SF5">
    <property type="entry name" value="CONSERVED EXPRESSED OXIDOREDUCTASE (EUROFUNG)-RELATED"/>
    <property type="match status" value="1"/>
</dbReference>
<comment type="caution">
    <text evidence="4">The sequence shown here is derived from an EMBL/GenBank/DDBJ whole genome shotgun (WGS) entry which is preliminary data.</text>
</comment>
<dbReference type="GO" id="GO:0000166">
    <property type="term" value="F:nucleotide binding"/>
    <property type="evidence" value="ECO:0007669"/>
    <property type="project" value="InterPro"/>
</dbReference>
<comment type="similarity">
    <text evidence="1">Belongs to the Gfo/Idh/MocA family.</text>
</comment>
<reference evidence="4" key="1">
    <citation type="submission" date="2020-09" db="EMBL/GenBank/DDBJ databases">
        <title>A novel bacterium of genus Paenibacillus, isolated from South China Sea.</title>
        <authorList>
            <person name="Huang H."/>
            <person name="Mo K."/>
            <person name="Hu Y."/>
        </authorList>
    </citation>
    <scope>NUCLEOTIDE SEQUENCE</scope>
    <source>
        <strain evidence="4">IB182496</strain>
    </source>
</reference>
<sequence>MGAVFSIVGGAGFRAQYFLRIAQALPERFRVGGMVVRDPAKGEAMEAQWGVKTYRTLERLLAAEQPEFVVLSVPPAASYAYMQELAQRGVPVLTETPPASDLDGLLQVHETLARSGARIQVAEQYPLYPAQAARQAVIDSGRLGRVSEVTVSISHLYHAVSLMRSTLGVRFENVTIRGMRFQSEWVAGPGRSGPPTEDRIVPCARDLAWLDFGDRLGIYDFTGGQHRSWTRSNSICIRGLRGEIFDQRIRLQGASCTELQLDLKRVNKGEYENAEGYFLKGFLVGEQWLYENPYAPARLYDDEIAIATCLGRMAAYAAGGPSFYGLPEASQDQYIGLLIEQAVQTGETIRSTRQPWADTQ</sequence>
<keyword evidence="2" id="KW-0560">Oxidoreductase</keyword>
<organism evidence="4 5">
    <name type="scientific">Paenibacillus sabuli</name>
    <dbReference type="NCBI Taxonomy" id="2772509"/>
    <lineage>
        <taxon>Bacteria</taxon>
        <taxon>Bacillati</taxon>
        <taxon>Bacillota</taxon>
        <taxon>Bacilli</taxon>
        <taxon>Bacillales</taxon>
        <taxon>Paenibacillaceae</taxon>
        <taxon>Paenibacillus</taxon>
    </lineage>
</organism>
<accession>A0A927BR36</accession>
<dbReference type="Pfam" id="PF01408">
    <property type="entry name" value="GFO_IDH_MocA"/>
    <property type="match status" value="1"/>
</dbReference>
<evidence type="ECO:0000256" key="2">
    <source>
        <dbReference type="ARBA" id="ARBA00023002"/>
    </source>
</evidence>
<dbReference type="Gene3D" id="3.40.50.720">
    <property type="entry name" value="NAD(P)-binding Rossmann-like Domain"/>
    <property type="match status" value="1"/>
</dbReference>
<dbReference type="GO" id="GO:0016491">
    <property type="term" value="F:oxidoreductase activity"/>
    <property type="evidence" value="ECO:0007669"/>
    <property type="project" value="UniProtKB-KW"/>
</dbReference>
<proteinExistence type="inferred from homology"/>
<gene>
    <name evidence="4" type="ORF">IDH44_01930</name>
</gene>
<protein>
    <submittedName>
        <fullName evidence="4">Gfo/Idh/MocA family oxidoreductase</fullName>
    </submittedName>
</protein>